<evidence type="ECO:0000313" key="6">
    <source>
        <dbReference type="Proteomes" id="UP000230131"/>
    </source>
</evidence>
<evidence type="ECO:0000256" key="1">
    <source>
        <dbReference type="ARBA" id="ARBA00006227"/>
    </source>
</evidence>
<gene>
    <name evidence="5" type="ORF">COS59_00585</name>
</gene>
<dbReference type="EMBL" id="PEVH01000020">
    <property type="protein sequence ID" value="PIU99287.1"/>
    <property type="molecule type" value="Genomic_DNA"/>
</dbReference>
<dbReference type="Pfam" id="PF00572">
    <property type="entry name" value="Ribosomal_L13"/>
    <property type="match status" value="1"/>
</dbReference>
<dbReference type="Gene3D" id="3.90.1180.10">
    <property type="entry name" value="Ribosomal protein L13"/>
    <property type="match status" value="1"/>
</dbReference>
<comment type="caution">
    <text evidence="5">The sequence shown here is derived from an EMBL/GenBank/DDBJ whole genome shotgun (WGS) entry which is preliminary data.</text>
</comment>
<dbReference type="AlphaFoldDB" id="A0A2M7B844"/>
<evidence type="ECO:0000256" key="2">
    <source>
        <dbReference type="ARBA" id="ARBA00022980"/>
    </source>
</evidence>
<dbReference type="GO" id="GO:0022625">
    <property type="term" value="C:cytosolic large ribosomal subunit"/>
    <property type="evidence" value="ECO:0007669"/>
    <property type="project" value="TreeGrafter"/>
</dbReference>
<dbReference type="PANTHER" id="PTHR11545:SF2">
    <property type="entry name" value="LARGE RIBOSOMAL SUBUNIT PROTEIN UL13M"/>
    <property type="match status" value="1"/>
</dbReference>
<dbReference type="Proteomes" id="UP000230131">
    <property type="component" value="Unassembled WGS sequence"/>
</dbReference>
<sequence length="103" mass="11847">MPMDCTIDATGKKLGRLASEVASILQDKDCKVIIKNIDKLNLDRKKLEAKIYKHHTGYIGHLKQRALKEMYLKAPAWVFRHAVKGMLPKNKLLPKRLKKLVIE</sequence>
<dbReference type="CDD" id="cd00392">
    <property type="entry name" value="Ribosomal_L13"/>
    <property type="match status" value="1"/>
</dbReference>
<evidence type="ECO:0000256" key="4">
    <source>
        <dbReference type="ARBA" id="ARBA00035499"/>
    </source>
</evidence>
<dbReference type="PANTHER" id="PTHR11545">
    <property type="entry name" value="RIBOSOMAL PROTEIN L13"/>
    <property type="match status" value="1"/>
</dbReference>
<dbReference type="PIRSF" id="PIRSF002181">
    <property type="entry name" value="Ribosomal_L13"/>
    <property type="match status" value="1"/>
</dbReference>
<keyword evidence="3" id="KW-0687">Ribonucleoprotein</keyword>
<dbReference type="GO" id="GO:0006412">
    <property type="term" value="P:translation"/>
    <property type="evidence" value="ECO:0007669"/>
    <property type="project" value="InterPro"/>
</dbReference>
<dbReference type="GO" id="GO:0017148">
    <property type="term" value="P:negative regulation of translation"/>
    <property type="evidence" value="ECO:0007669"/>
    <property type="project" value="TreeGrafter"/>
</dbReference>
<organism evidence="5 6">
    <name type="scientific">Candidatus Wolfebacteria bacterium CG03_land_8_20_14_0_80_36_15</name>
    <dbReference type="NCBI Taxonomy" id="1975067"/>
    <lineage>
        <taxon>Bacteria</taxon>
        <taxon>Candidatus Wolfeibacteriota</taxon>
    </lineage>
</organism>
<comment type="similarity">
    <text evidence="1">Belongs to the universal ribosomal protein uL13 family.</text>
</comment>
<evidence type="ECO:0000313" key="5">
    <source>
        <dbReference type="EMBL" id="PIU99287.1"/>
    </source>
</evidence>
<dbReference type="InterPro" id="IPR005823">
    <property type="entry name" value="Ribosomal_uL13_bac-type"/>
</dbReference>
<evidence type="ECO:0000256" key="3">
    <source>
        <dbReference type="ARBA" id="ARBA00023274"/>
    </source>
</evidence>
<dbReference type="GO" id="GO:0003729">
    <property type="term" value="F:mRNA binding"/>
    <property type="evidence" value="ECO:0007669"/>
    <property type="project" value="TreeGrafter"/>
</dbReference>
<dbReference type="GO" id="GO:0003735">
    <property type="term" value="F:structural constituent of ribosome"/>
    <property type="evidence" value="ECO:0007669"/>
    <property type="project" value="InterPro"/>
</dbReference>
<keyword evidence="2" id="KW-0689">Ribosomal protein</keyword>
<proteinExistence type="inferred from homology"/>
<name>A0A2M7B844_9BACT</name>
<protein>
    <recommendedName>
        <fullName evidence="4">50S ribosomal protein L13</fullName>
    </recommendedName>
</protein>
<dbReference type="InterPro" id="IPR005822">
    <property type="entry name" value="Ribosomal_uL13"/>
</dbReference>
<dbReference type="InterPro" id="IPR036899">
    <property type="entry name" value="Ribosomal_uL13_sf"/>
</dbReference>
<accession>A0A2M7B844</accession>
<dbReference type="SUPFAM" id="SSF52161">
    <property type="entry name" value="Ribosomal protein L13"/>
    <property type="match status" value="1"/>
</dbReference>
<reference evidence="6" key="1">
    <citation type="submission" date="2017-09" db="EMBL/GenBank/DDBJ databases">
        <title>Depth-based differentiation of microbial function through sediment-hosted aquifers and enrichment of novel symbionts in the deep terrestrial subsurface.</title>
        <authorList>
            <person name="Probst A.J."/>
            <person name="Ladd B."/>
            <person name="Jarett J.K."/>
            <person name="Geller-Mcgrath D.E."/>
            <person name="Sieber C.M.K."/>
            <person name="Emerson J.B."/>
            <person name="Anantharaman K."/>
            <person name="Thomas B.C."/>
            <person name="Malmstrom R."/>
            <person name="Stieglmeier M."/>
            <person name="Klingl A."/>
            <person name="Woyke T."/>
            <person name="Ryan C.M."/>
            <person name="Banfield J.F."/>
        </authorList>
    </citation>
    <scope>NUCLEOTIDE SEQUENCE [LARGE SCALE GENOMIC DNA]</scope>
</reference>